<dbReference type="Proteomes" id="UP000223773">
    <property type="component" value="Segment"/>
</dbReference>
<feature type="region of interest" description="Disordered" evidence="1">
    <location>
        <begin position="46"/>
        <end position="82"/>
    </location>
</feature>
<evidence type="ECO:0000313" key="3">
    <source>
        <dbReference type="Proteomes" id="UP000223773"/>
    </source>
</evidence>
<protein>
    <submittedName>
        <fullName evidence="2">Virion morphogenesis protein</fullName>
    </submittedName>
</protein>
<dbReference type="EMBL" id="KU836751">
    <property type="protein sequence ID" value="AMR60058.1"/>
    <property type="molecule type" value="Genomic_DNA"/>
</dbReference>
<feature type="compositionally biased region" description="Polar residues" evidence="1">
    <location>
        <begin position="72"/>
        <end position="82"/>
    </location>
</feature>
<name>A0A1S5QTM9_9CAUD</name>
<gene>
    <name evidence="2" type="ORF">LEO2_19</name>
</gene>
<evidence type="ECO:0000313" key="2">
    <source>
        <dbReference type="EMBL" id="AMR60058.1"/>
    </source>
</evidence>
<sequence length="147" mass="16541">MAQVTVNFNGLDARLRQIAKECQDFRLPLRQSAVYLEGSISRRFSQGGGSKGKWKSLSPATIKRHPHRSGGTPLSDTGRLRSSVSSGAIKQYTPKKLTYSIGSNVRYASVHNFGSGRIPRREFMYTDSKDEREINTIFADYIRRIAQ</sequence>
<organism evidence="2 3">
    <name type="scientific">Bacillus phage Leo2</name>
    <dbReference type="NCBI Taxonomy" id="1815973"/>
    <lineage>
        <taxon>Viruses</taxon>
        <taxon>Duplodnaviria</taxon>
        <taxon>Heunggongvirae</taxon>
        <taxon>Uroviricota</taxon>
        <taxon>Caudoviricetes</taxon>
        <taxon>Ehrlichviridae</taxon>
        <taxon>Andromedavirus</taxon>
        <taxon>Andromedavirus leo2</taxon>
    </lineage>
</organism>
<reference evidence="3" key="1">
    <citation type="submission" date="2016-02" db="EMBL/GenBank/DDBJ databases">
        <authorList>
            <person name="Morales N."/>
            <person name="Badran S."/>
            <person name="Schick P."/>
            <person name="Jacoby B."/>
            <person name="Reddi K."/>
            <person name="Villella W."/>
            <person name="Sanders E.R."/>
            <person name="Lorenz T.C."/>
        </authorList>
    </citation>
    <scope>NUCLEOTIDE SEQUENCE [LARGE SCALE GENOMIC DNA]</scope>
</reference>
<evidence type="ECO:0000256" key="1">
    <source>
        <dbReference type="SAM" id="MobiDB-lite"/>
    </source>
</evidence>
<dbReference type="Pfam" id="PF05069">
    <property type="entry name" value="Phage_tail_S"/>
    <property type="match status" value="1"/>
</dbReference>
<proteinExistence type="predicted"/>
<accession>A0A1S5QTM9</accession>
<dbReference type="InterPro" id="IPR006522">
    <property type="entry name" value="Phage_virion_morphogenesis"/>
</dbReference>
<keyword evidence="3" id="KW-1185">Reference proteome</keyword>